<comment type="caution">
    <text evidence="15">The sequence shown here is derived from an EMBL/GenBank/DDBJ whole genome shotgun (WGS) entry which is preliminary data.</text>
</comment>
<dbReference type="RefSeq" id="XP_047779457.1">
    <property type="nucleotide sequence ID" value="XM_047920548.1"/>
</dbReference>
<keyword evidence="6 11" id="KW-0472">Membrane</keyword>
<dbReference type="SUPFAM" id="SSF50911">
    <property type="entry name" value="Mannose 6-phosphate receptor domain"/>
    <property type="match status" value="1"/>
</dbReference>
<evidence type="ECO:0000256" key="9">
    <source>
        <dbReference type="SAM" id="Coils"/>
    </source>
</evidence>
<feature type="domain" description="MRH" evidence="14">
    <location>
        <begin position="23"/>
        <end position="169"/>
    </location>
</feature>
<evidence type="ECO:0000256" key="10">
    <source>
        <dbReference type="SAM" id="MobiDB-lite"/>
    </source>
</evidence>
<dbReference type="EMBL" id="JADCUA010000009">
    <property type="protein sequence ID" value="KAH9837288.1"/>
    <property type="molecule type" value="Genomic_DNA"/>
</dbReference>
<evidence type="ECO:0000256" key="2">
    <source>
        <dbReference type="ARBA" id="ARBA00022448"/>
    </source>
</evidence>
<feature type="transmembrane region" description="Helical" evidence="11">
    <location>
        <begin position="176"/>
        <end position="200"/>
    </location>
</feature>
<feature type="region of interest" description="Disordered" evidence="10">
    <location>
        <begin position="563"/>
        <end position="616"/>
    </location>
</feature>
<evidence type="ECO:0000256" key="3">
    <source>
        <dbReference type="ARBA" id="ARBA00022692"/>
    </source>
</evidence>
<dbReference type="PANTHER" id="PTHR15071:SF0">
    <property type="entry name" value="MANNOSE 6-PHOSPHATE RECEPTOR-LIKE PROTEIN 1"/>
    <property type="match status" value="1"/>
</dbReference>
<comment type="subcellular location">
    <subcellularLocation>
        <location evidence="1">Endomembrane system</location>
    </subcellularLocation>
</comment>
<evidence type="ECO:0000256" key="12">
    <source>
        <dbReference type="SAM" id="SignalP"/>
    </source>
</evidence>
<keyword evidence="2" id="KW-0813">Transport</keyword>
<sequence>MRLLLHLFGIILLVLVPTMAENAPCTARDGDDYYDLSSLSANKDYEFDSPTGVKFVINVCKPVLSEKWALKVDRPADVGGIAQHERGSFSIGYANSSLAMYNGHPVSVMTGGSECANTQDMYASSAVRFICDTSVFGAGKPELVAQLPPGDNDACAFFIEWRTHVACPTHEKTGTVGFVTVVAAILGTLLMLYILVGTFYNRYVLELRGFDQIPRISFGGTIEFLRRCVDELKPSSWHAGAGGWTRQQRGGYSGLTEEEGGLMAGPPGFLDEQDEEESTAPAADGYSTRPAGMDSDGQQPMDEPQNFLPAYPMYASEDEQYHLVYPQQHQMPYHQVVHPGPPPRQMSDSDLAIQYQRSLNMMPPQAHYPAPVYTASPPHGVMPLSGSPPPPSPNMYDPLSPPVSGSDTSADGIYHHSRHSSATGSPSSSRANSLVHRNPLRYNPTPSPTSSSAGRRSRGRSISDDDDGMGIGMAESLANTRKEATRRQRIEAEQRRRDELRDGYARLKEVLPVSNQKSSKVSLLERACHHIMTLERSNRQIQARLDKIEDEVVRLRSLNEKISLGVGNGSPSPGQGNVDARPLSPPPEESQQHQLTSVAGQQPPEESSPSASEGGF</sequence>
<keyword evidence="9" id="KW-0175">Coiled coil</keyword>
<feature type="compositionally biased region" description="Low complexity" evidence="10">
    <location>
        <begin position="420"/>
        <end position="433"/>
    </location>
</feature>
<evidence type="ECO:0000259" key="14">
    <source>
        <dbReference type="PROSITE" id="PS51914"/>
    </source>
</evidence>
<feature type="chain" id="PRO_5046969769" description="BHLH domain-containing protein" evidence="12">
    <location>
        <begin position="21"/>
        <end position="616"/>
    </location>
</feature>
<dbReference type="Proteomes" id="UP000814176">
    <property type="component" value="Unassembled WGS sequence"/>
</dbReference>
<dbReference type="Pfam" id="PF00010">
    <property type="entry name" value="HLH"/>
    <property type="match status" value="1"/>
</dbReference>
<evidence type="ECO:0000256" key="8">
    <source>
        <dbReference type="ARBA" id="ARBA00023180"/>
    </source>
</evidence>
<dbReference type="InterPro" id="IPR036638">
    <property type="entry name" value="HLH_DNA-bd_sf"/>
</dbReference>
<dbReference type="SUPFAM" id="SSF47459">
    <property type="entry name" value="HLH, helix-loop-helix DNA-binding domain"/>
    <property type="match status" value="1"/>
</dbReference>
<dbReference type="Pfam" id="PF02157">
    <property type="entry name" value="Man-6-P_recep"/>
    <property type="match status" value="1"/>
</dbReference>
<dbReference type="InterPro" id="IPR009011">
    <property type="entry name" value="Man6P_isomerase_rcpt-bd_dom_sf"/>
</dbReference>
<evidence type="ECO:0000313" key="16">
    <source>
        <dbReference type="Proteomes" id="UP000814176"/>
    </source>
</evidence>
<proteinExistence type="predicted"/>
<dbReference type="GeneID" id="72001280"/>
<feature type="coiled-coil region" evidence="9">
    <location>
        <begin position="490"/>
        <end position="558"/>
    </location>
</feature>
<dbReference type="Gene3D" id="2.70.130.10">
    <property type="entry name" value="Mannose-6-phosphate receptor binding domain"/>
    <property type="match status" value="1"/>
</dbReference>
<reference evidence="15 16" key="1">
    <citation type="journal article" date="2021" name="Environ. Microbiol.">
        <title>Gene family expansions and transcriptome signatures uncover fungal adaptations to wood decay.</title>
        <authorList>
            <person name="Hage H."/>
            <person name="Miyauchi S."/>
            <person name="Viragh M."/>
            <person name="Drula E."/>
            <person name="Min B."/>
            <person name="Chaduli D."/>
            <person name="Navarro D."/>
            <person name="Favel A."/>
            <person name="Norest M."/>
            <person name="Lesage-Meessen L."/>
            <person name="Balint B."/>
            <person name="Merenyi Z."/>
            <person name="de Eugenio L."/>
            <person name="Morin E."/>
            <person name="Martinez A.T."/>
            <person name="Baldrian P."/>
            <person name="Stursova M."/>
            <person name="Martinez M.J."/>
            <person name="Novotny C."/>
            <person name="Magnuson J.K."/>
            <person name="Spatafora J.W."/>
            <person name="Maurice S."/>
            <person name="Pangilinan J."/>
            <person name="Andreopoulos W."/>
            <person name="LaButti K."/>
            <person name="Hundley H."/>
            <person name="Na H."/>
            <person name="Kuo A."/>
            <person name="Barry K."/>
            <person name="Lipzen A."/>
            <person name="Henrissat B."/>
            <person name="Riley R."/>
            <person name="Ahrendt S."/>
            <person name="Nagy L.G."/>
            <person name="Grigoriev I.V."/>
            <person name="Martin F."/>
            <person name="Rosso M.N."/>
        </authorList>
    </citation>
    <scope>NUCLEOTIDE SEQUENCE [LARGE SCALE GENOMIC DNA]</scope>
    <source>
        <strain evidence="15 16">CIRM-BRFM 1785</strain>
    </source>
</reference>
<keyword evidence="5 11" id="KW-1133">Transmembrane helix</keyword>
<keyword evidence="3 11" id="KW-0812">Transmembrane</keyword>
<evidence type="ECO:0000256" key="11">
    <source>
        <dbReference type="SAM" id="Phobius"/>
    </source>
</evidence>
<dbReference type="PROSITE" id="PS50888">
    <property type="entry name" value="BHLH"/>
    <property type="match status" value="1"/>
</dbReference>
<protein>
    <recommendedName>
        <fullName evidence="17">BHLH domain-containing protein</fullName>
    </recommendedName>
</protein>
<evidence type="ECO:0000256" key="6">
    <source>
        <dbReference type="ARBA" id="ARBA00023136"/>
    </source>
</evidence>
<dbReference type="PROSITE" id="PS51914">
    <property type="entry name" value="MRH"/>
    <property type="match status" value="1"/>
</dbReference>
<keyword evidence="8" id="KW-0325">Glycoprotein</keyword>
<dbReference type="InterPro" id="IPR044865">
    <property type="entry name" value="MRH_dom"/>
</dbReference>
<feature type="compositionally biased region" description="Low complexity" evidence="10">
    <location>
        <begin position="599"/>
        <end position="616"/>
    </location>
</feature>
<evidence type="ECO:0000256" key="4">
    <source>
        <dbReference type="ARBA" id="ARBA00022729"/>
    </source>
</evidence>
<name>A0ABQ8KHE6_9APHY</name>
<feature type="region of interest" description="Disordered" evidence="10">
    <location>
        <begin position="239"/>
        <end position="308"/>
    </location>
</feature>
<evidence type="ECO:0008006" key="17">
    <source>
        <dbReference type="Google" id="ProtNLM"/>
    </source>
</evidence>
<feature type="domain" description="BHLH" evidence="13">
    <location>
        <begin position="484"/>
        <end position="534"/>
    </location>
</feature>
<feature type="region of interest" description="Disordered" evidence="10">
    <location>
        <begin position="379"/>
        <end position="472"/>
    </location>
</feature>
<feature type="signal peptide" evidence="12">
    <location>
        <begin position="1"/>
        <end position="20"/>
    </location>
</feature>
<accession>A0ABQ8KHE6</accession>
<evidence type="ECO:0000259" key="13">
    <source>
        <dbReference type="PROSITE" id="PS50888"/>
    </source>
</evidence>
<dbReference type="InterPro" id="IPR028927">
    <property type="entry name" value="Man-6-P_rcpt"/>
</dbReference>
<dbReference type="PANTHER" id="PTHR15071">
    <property type="entry name" value="MANNOSE-6-PHOSPHATE RECEPTOR FAMILY MEMBER"/>
    <property type="match status" value="1"/>
</dbReference>
<evidence type="ECO:0000256" key="7">
    <source>
        <dbReference type="ARBA" id="ARBA00023157"/>
    </source>
</evidence>
<evidence type="ECO:0000313" key="15">
    <source>
        <dbReference type="EMBL" id="KAH9837288.1"/>
    </source>
</evidence>
<keyword evidence="7" id="KW-1015">Disulfide bond</keyword>
<keyword evidence="16" id="KW-1185">Reference proteome</keyword>
<keyword evidence="4 12" id="KW-0732">Signal</keyword>
<dbReference type="Gene3D" id="4.10.280.10">
    <property type="entry name" value="Helix-loop-helix DNA-binding domain"/>
    <property type="match status" value="1"/>
</dbReference>
<gene>
    <name evidence="15" type="ORF">C8Q71DRAFT_707208</name>
</gene>
<dbReference type="SMART" id="SM00353">
    <property type="entry name" value="HLH"/>
    <property type="match status" value="1"/>
</dbReference>
<organism evidence="15 16">
    <name type="scientific">Rhodofomes roseus</name>
    <dbReference type="NCBI Taxonomy" id="34475"/>
    <lineage>
        <taxon>Eukaryota</taxon>
        <taxon>Fungi</taxon>
        <taxon>Dikarya</taxon>
        <taxon>Basidiomycota</taxon>
        <taxon>Agaricomycotina</taxon>
        <taxon>Agaricomycetes</taxon>
        <taxon>Polyporales</taxon>
        <taxon>Rhodofomes</taxon>
    </lineage>
</organism>
<evidence type="ECO:0000256" key="1">
    <source>
        <dbReference type="ARBA" id="ARBA00004308"/>
    </source>
</evidence>
<dbReference type="InterPro" id="IPR011598">
    <property type="entry name" value="bHLH_dom"/>
</dbReference>
<evidence type="ECO:0000256" key="5">
    <source>
        <dbReference type="ARBA" id="ARBA00022989"/>
    </source>
</evidence>